<comment type="caution">
    <text evidence="2">The sequence shown here is derived from an EMBL/GenBank/DDBJ whole genome shotgun (WGS) entry which is preliminary data.</text>
</comment>
<dbReference type="OrthoDB" id="1821204at2759"/>
<keyword evidence="3" id="KW-1185">Reference proteome</keyword>
<proteinExistence type="predicted"/>
<gene>
    <name evidence="2" type="ORF">CFOL_v3_09549</name>
</gene>
<feature type="compositionally biased region" description="Gly residues" evidence="1">
    <location>
        <begin position="18"/>
        <end position="31"/>
    </location>
</feature>
<name>A0A1Q3BDL5_CEPFO</name>
<reference evidence="3" key="1">
    <citation type="submission" date="2016-04" db="EMBL/GenBank/DDBJ databases">
        <title>Cephalotus genome sequencing.</title>
        <authorList>
            <person name="Fukushima K."/>
            <person name="Hasebe M."/>
            <person name="Fang X."/>
        </authorList>
    </citation>
    <scope>NUCLEOTIDE SEQUENCE [LARGE SCALE GENOMIC DNA]</scope>
    <source>
        <strain evidence="3">cv. St1</strain>
    </source>
</reference>
<protein>
    <submittedName>
        <fullName evidence="2">Uncharacterized protein</fullName>
    </submittedName>
</protein>
<dbReference type="EMBL" id="BDDD01000449">
    <property type="protein sequence ID" value="GAV66038.1"/>
    <property type="molecule type" value="Genomic_DNA"/>
</dbReference>
<dbReference type="Proteomes" id="UP000187406">
    <property type="component" value="Unassembled WGS sequence"/>
</dbReference>
<organism evidence="2 3">
    <name type="scientific">Cephalotus follicularis</name>
    <name type="common">Albany pitcher plant</name>
    <dbReference type="NCBI Taxonomy" id="3775"/>
    <lineage>
        <taxon>Eukaryota</taxon>
        <taxon>Viridiplantae</taxon>
        <taxon>Streptophyta</taxon>
        <taxon>Embryophyta</taxon>
        <taxon>Tracheophyta</taxon>
        <taxon>Spermatophyta</taxon>
        <taxon>Magnoliopsida</taxon>
        <taxon>eudicotyledons</taxon>
        <taxon>Gunneridae</taxon>
        <taxon>Pentapetalae</taxon>
        <taxon>rosids</taxon>
        <taxon>fabids</taxon>
        <taxon>Oxalidales</taxon>
        <taxon>Cephalotaceae</taxon>
        <taxon>Cephalotus</taxon>
    </lineage>
</organism>
<accession>A0A1Q3BDL5</accession>
<feature type="region of interest" description="Disordered" evidence="1">
    <location>
        <begin position="1"/>
        <end position="39"/>
    </location>
</feature>
<sequence>MVSHFVGPRGGRGRGFRGRGSGGFPSVGRGGRPPIPAGRGEFVPSGGRTQQFCNHCQHTGHTESFCYVLHPDLRHPQAAFAEFVPTPAISDHFILSRADLDSFVRSTQVATTSAPVATLAHQPSGSLSCLFSSTSNSWVIDSGAAHHI</sequence>
<evidence type="ECO:0000313" key="2">
    <source>
        <dbReference type="EMBL" id="GAV66038.1"/>
    </source>
</evidence>
<evidence type="ECO:0000256" key="1">
    <source>
        <dbReference type="SAM" id="MobiDB-lite"/>
    </source>
</evidence>
<dbReference type="AlphaFoldDB" id="A0A1Q3BDL5"/>
<dbReference type="InParanoid" id="A0A1Q3BDL5"/>
<evidence type="ECO:0000313" key="3">
    <source>
        <dbReference type="Proteomes" id="UP000187406"/>
    </source>
</evidence>